<dbReference type="GO" id="GO:0004518">
    <property type="term" value="F:nuclease activity"/>
    <property type="evidence" value="ECO:0007669"/>
    <property type="project" value="UniProtKB-KW"/>
</dbReference>
<organism evidence="9 10">
    <name type="scientific">Photobacterium galatheae</name>
    <dbReference type="NCBI Taxonomy" id="1654360"/>
    <lineage>
        <taxon>Bacteria</taxon>
        <taxon>Pseudomonadati</taxon>
        <taxon>Pseudomonadota</taxon>
        <taxon>Gammaproteobacteria</taxon>
        <taxon>Vibrionales</taxon>
        <taxon>Vibrionaceae</taxon>
        <taxon>Photobacterium</taxon>
    </lineage>
</organism>
<comment type="similarity">
    <text evidence="2 8">Belongs to the peptidase S1B family.</text>
</comment>
<evidence type="ECO:0000256" key="8">
    <source>
        <dbReference type="RuleBase" id="RU004296"/>
    </source>
</evidence>
<dbReference type="SUPFAM" id="SSF54060">
    <property type="entry name" value="His-Me finger endonucleases"/>
    <property type="match status" value="1"/>
</dbReference>
<dbReference type="PRINTS" id="PR00839">
    <property type="entry name" value="V8PROTEASE"/>
</dbReference>
<gene>
    <name evidence="9" type="ORF">EA58_16410</name>
</gene>
<name>A0A066RJJ9_9GAMM</name>
<dbReference type="InterPro" id="IPR044925">
    <property type="entry name" value="His-Me_finger_sf"/>
</dbReference>
<reference evidence="9 10" key="1">
    <citation type="submission" date="2014-04" db="EMBL/GenBank/DDBJ databases">
        <title>Draft genome sequence of Photobacterium halotolerans S2753: a solonamide, ngercheumicin and holomycin producer.</title>
        <authorList>
            <person name="Machado H.R."/>
            <person name="Gram L."/>
        </authorList>
    </citation>
    <scope>NUCLEOTIDE SEQUENCE [LARGE SCALE GENOMIC DNA]</scope>
    <source>
        <strain evidence="9 10">S2753</strain>
    </source>
</reference>
<dbReference type="OrthoDB" id="9800417at2"/>
<keyword evidence="4" id="KW-0540">Nuclease</keyword>
<dbReference type="Gene3D" id="2.40.10.10">
    <property type="entry name" value="Trypsin-like serine proteases"/>
    <property type="match status" value="2"/>
</dbReference>
<dbReference type="STRING" id="1654360.EA58_16410"/>
<keyword evidence="5" id="KW-0732">Signal</keyword>
<keyword evidence="3 8" id="KW-0645">Protease</keyword>
<dbReference type="EMBL" id="JMIB01000031">
    <property type="protein sequence ID" value="KDM90509.1"/>
    <property type="molecule type" value="Genomic_DNA"/>
</dbReference>
<evidence type="ECO:0000313" key="10">
    <source>
        <dbReference type="Proteomes" id="UP000027192"/>
    </source>
</evidence>
<dbReference type="SUPFAM" id="SSF50494">
    <property type="entry name" value="Trypsin-like serine proteases"/>
    <property type="match status" value="1"/>
</dbReference>
<comment type="similarity">
    <text evidence="1">Belongs to the EndA/NucM nuclease family.</text>
</comment>
<evidence type="ECO:0000313" key="9">
    <source>
        <dbReference type="EMBL" id="KDM90509.1"/>
    </source>
</evidence>
<dbReference type="AlphaFoldDB" id="A0A066RJJ9"/>
<dbReference type="PANTHER" id="PTHR33607">
    <property type="entry name" value="ENDONUCLEASE-1"/>
    <property type="match status" value="1"/>
</dbReference>
<dbReference type="GO" id="GO:0008236">
    <property type="term" value="F:serine-type peptidase activity"/>
    <property type="evidence" value="ECO:0007669"/>
    <property type="project" value="UniProtKB-KW"/>
</dbReference>
<dbReference type="InterPro" id="IPR008256">
    <property type="entry name" value="Peptidase_S1B"/>
</dbReference>
<accession>A0A066RJJ9</accession>
<dbReference type="PANTHER" id="PTHR33607:SF2">
    <property type="entry name" value="ENDONUCLEASE-1"/>
    <property type="match status" value="1"/>
</dbReference>
<dbReference type="InterPro" id="IPR043504">
    <property type="entry name" value="Peptidase_S1_PA_chymotrypsin"/>
</dbReference>
<dbReference type="InterPro" id="IPR009003">
    <property type="entry name" value="Peptidase_S1_PA"/>
</dbReference>
<evidence type="ECO:0000256" key="1">
    <source>
        <dbReference type="ARBA" id="ARBA00006429"/>
    </source>
</evidence>
<keyword evidence="6 8" id="KW-0378">Hydrolase</keyword>
<protein>
    <recommendedName>
        <fullName evidence="8">Serine protease</fullName>
        <ecNumber evidence="8">3.4.21.-</ecNumber>
    </recommendedName>
</protein>
<dbReference type="Pfam" id="PF04231">
    <property type="entry name" value="Endonuclease_1"/>
    <property type="match status" value="1"/>
</dbReference>
<sequence>MKERTKSYYKLLSEVEKRIPDVDAQLNQLDNVLKGKKSWQSVEEKERVMFRLKNITQEREDEKLIDLDDRHGSLLERIILFNELLPISFLYRGARIAKTVGRVNVRSEFGLIGHGTGFMVSPRLMMTNNHVLENETTARFSMLEMNFRLTSAGMSQSSFFRLLPDTFFFTDEHLDFTLVAVEAVNSQGDRIADYGFNPLIRQTGKALVGEHVNIIQHPLGEPKQISVRQNKIIGKEGPFLHYVTDTQQGSSGSPVCNDAWDVVALHHAGKPKRDERGNILLIDGSVWDGNPMTQGQIHWEANEGVRISEILKKTDDVVTGMTASAQQLYQAIFTATPPTGDVESTVHPQLQPNTQVVGHDGQDSTNLYLRINIAPMTEEKLRLSLLGTQHPGTHVVKDAERREPPIVISGTHADHIPDSPPDRTRLDYYDPDADKVSQEIYYANVDLTLPPEDLYKALSKLLSQTHTTQLSYREARLEHLYPVVDRHEFGKLRNIYSGTVLDPEEVVRAEKAMIQQHAQEMRMKVESEGLLSEAARAEALDILEASLPFNCEHVVPQSWFEKRNPMRADMHHLFACEPDCNSFRSNIPYWQFDPLDESLHTACGRREGNKFEPENGRGAVARATLYFLLRYPFVIGDDHNEMKLDRLNILLKWHQQHPVSRYERHRNSTIFAVQGNRNPLIDFPHLAEQIDFSLGFA</sequence>
<dbReference type="EC" id="3.4.21.-" evidence="8"/>
<dbReference type="Pfam" id="PF13365">
    <property type="entry name" value="Trypsin_2"/>
    <property type="match status" value="1"/>
</dbReference>
<evidence type="ECO:0000256" key="4">
    <source>
        <dbReference type="ARBA" id="ARBA00022722"/>
    </source>
</evidence>
<evidence type="ECO:0000256" key="6">
    <source>
        <dbReference type="ARBA" id="ARBA00022801"/>
    </source>
</evidence>
<evidence type="ECO:0000256" key="2">
    <source>
        <dbReference type="ARBA" id="ARBA00008764"/>
    </source>
</evidence>
<proteinExistence type="inferred from homology"/>
<keyword evidence="10" id="KW-1185">Reference proteome</keyword>
<dbReference type="RefSeq" id="WP_051642143.1">
    <property type="nucleotide sequence ID" value="NZ_JAGSGC010000002.1"/>
</dbReference>
<comment type="caution">
    <text evidence="9">The sequence shown here is derived from an EMBL/GenBank/DDBJ whole genome shotgun (WGS) entry which is preliminary data.</text>
</comment>
<dbReference type="Proteomes" id="UP000027192">
    <property type="component" value="Unassembled WGS sequence"/>
</dbReference>
<dbReference type="GO" id="GO:0006508">
    <property type="term" value="P:proteolysis"/>
    <property type="evidence" value="ECO:0007669"/>
    <property type="project" value="UniProtKB-KW"/>
</dbReference>
<evidence type="ECO:0000256" key="7">
    <source>
        <dbReference type="ARBA" id="ARBA00022825"/>
    </source>
</evidence>
<dbReference type="InterPro" id="IPR007346">
    <property type="entry name" value="Endonuclease-I"/>
</dbReference>
<keyword evidence="7 8" id="KW-0720">Serine protease</keyword>
<evidence type="ECO:0000256" key="5">
    <source>
        <dbReference type="ARBA" id="ARBA00022729"/>
    </source>
</evidence>
<evidence type="ECO:0000256" key="3">
    <source>
        <dbReference type="ARBA" id="ARBA00022670"/>
    </source>
</evidence>